<accession>A0A5B8XQU4</accession>
<dbReference type="OrthoDB" id="5377317at2"/>
<organism evidence="1 2">
    <name type="scientific">Microvenator marinus</name>
    <dbReference type="NCBI Taxonomy" id="2600177"/>
    <lineage>
        <taxon>Bacteria</taxon>
        <taxon>Deltaproteobacteria</taxon>
        <taxon>Bradymonadales</taxon>
        <taxon>Microvenatoraceae</taxon>
        <taxon>Microvenator</taxon>
    </lineage>
</organism>
<keyword evidence="2" id="KW-1185">Reference proteome</keyword>
<dbReference type="AlphaFoldDB" id="A0A5B8XQU4"/>
<dbReference type="KEGG" id="bbae:FRD01_12125"/>
<reference evidence="1 2" key="1">
    <citation type="submission" date="2019-08" db="EMBL/GenBank/DDBJ databases">
        <authorList>
            <person name="Liang Q."/>
        </authorList>
    </citation>
    <scope>NUCLEOTIDE SEQUENCE [LARGE SCALE GENOMIC DNA]</scope>
    <source>
        <strain evidence="1 2">V1718</strain>
    </source>
</reference>
<protein>
    <submittedName>
        <fullName evidence="1">Uncharacterized protein</fullName>
    </submittedName>
</protein>
<proteinExistence type="predicted"/>
<dbReference type="EMBL" id="CP042467">
    <property type="protein sequence ID" value="QED27970.1"/>
    <property type="molecule type" value="Genomic_DNA"/>
</dbReference>
<evidence type="ECO:0000313" key="2">
    <source>
        <dbReference type="Proteomes" id="UP000321595"/>
    </source>
</evidence>
<evidence type="ECO:0000313" key="1">
    <source>
        <dbReference type="EMBL" id="QED27970.1"/>
    </source>
</evidence>
<dbReference type="Proteomes" id="UP000321595">
    <property type="component" value="Chromosome"/>
</dbReference>
<name>A0A5B8XQU4_9DELT</name>
<gene>
    <name evidence="1" type="ORF">FRD01_12125</name>
</gene>
<sequence length="495" mass="49863">MDLCALVDCAAPENVCEEVSCNPATGQCEVSTREDGSTCDDEDACTQDDLCTAGVCGGTALDCSGTATGACEVPICVNGACEVAAGPDGETCDFQSFCGWEDTCSAGACAEGYVGDCGLLNVFQRATASTLSSRGNDVAAFTDECPQGQVPMGFRAAFATSTFYDDNLTRFVTVCGEIQVNSGVVTVVEASDLPSRGVANSTAVTTRLCPADQVVVGISGGIDGGPNSNYVSALTPKCAPLSITGDAETGYAFSIGTAADVAGLIGSAGTAFGPLDCPAGSVARGTFGTSGEVLDTIGLLCGELFATRVTTAPTNGNANTGGVSTLDCPAGQVPYSVTGRVSAGFWSGILTEFSVQCAQVVATDDGNGGWTVTRVDVGDTLPAQGSLGSWSTAASSETKTCPDDEFMVGLSVYARDRVDQVEIACAPLSVTGSPSTGFDVSYGAPSAPDPLGTNTSGTFSGPYMCPQGTAAGGFFARHGEVLDALALRCSEPLVR</sequence>